<dbReference type="UniPathway" id="UPA00078">
    <property type="reaction ID" value="UER00161"/>
</dbReference>
<keyword evidence="7 8" id="KW-0460">Magnesium</keyword>
<dbReference type="FunFam" id="3.40.50.300:FF:000292">
    <property type="entry name" value="ATP-dependent dethiobiotin synthetase BioD"/>
    <property type="match status" value="1"/>
</dbReference>
<feature type="binding site" evidence="8">
    <location>
        <position position="118"/>
    </location>
    <ligand>
        <name>Mg(2+)</name>
        <dbReference type="ChEBI" id="CHEBI:18420"/>
    </ligand>
</feature>
<feature type="active site" evidence="8">
    <location>
        <position position="39"/>
    </location>
</feature>
<dbReference type="EC" id="6.3.3.3" evidence="8"/>
<keyword evidence="5 8" id="KW-0093">Biotin biosynthesis</keyword>
<dbReference type="Gene3D" id="3.40.50.300">
    <property type="entry name" value="P-loop containing nucleotide triphosphate hydrolases"/>
    <property type="match status" value="1"/>
</dbReference>
<keyword evidence="3 8" id="KW-0479">Metal-binding</keyword>
<comment type="pathway">
    <text evidence="8">Cofactor biosynthesis; biotin biosynthesis; biotin from 7,8-diaminononanoate: step 1/2.</text>
</comment>
<keyword evidence="6 8" id="KW-0067">ATP-binding</keyword>
<feature type="binding site" evidence="8">
    <location>
        <position position="56"/>
    </location>
    <ligand>
        <name>Mg(2+)</name>
        <dbReference type="ChEBI" id="CHEBI:18420"/>
    </ligand>
</feature>
<comment type="function">
    <text evidence="8">Catalyzes a mechanistically unusual reaction, the ATP-dependent insertion of CO2 between the N7 and N8 nitrogen atoms of 7,8-diaminopelargonic acid (DAPA, also called 7,8-diammoniononanoate) to form a ureido ring.</text>
</comment>
<protein>
    <recommendedName>
        <fullName evidence="8">ATP-dependent dethiobiotin synthetase BioD</fullName>
        <ecNumber evidence="8">6.3.3.3</ecNumber>
    </recommendedName>
    <alternativeName>
        <fullName evidence="8">DTB synthetase</fullName>
        <shortName evidence="8">DTBS</shortName>
    </alternativeName>
    <alternativeName>
        <fullName evidence="8">Dethiobiotin synthase</fullName>
    </alternativeName>
</protein>
<dbReference type="NCBIfam" id="TIGR00347">
    <property type="entry name" value="bioD"/>
    <property type="match status" value="1"/>
</dbReference>
<feature type="binding site" evidence="8">
    <location>
        <position position="56"/>
    </location>
    <ligand>
        <name>ATP</name>
        <dbReference type="ChEBI" id="CHEBI:30616"/>
    </ligand>
</feature>
<evidence type="ECO:0000256" key="7">
    <source>
        <dbReference type="ARBA" id="ARBA00022842"/>
    </source>
</evidence>
<dbReference type="GO" id="GO:0042803">
    <property type="term" value="F:protein homodimerization activity"/>
    <property type="evidence" value="ECO:0007669"/>
    <property type="project" value="UniProtKB-ARBA"/>
</dbReference>
<dbReference type="GO" id="GO:0005524">
    <property type="term" value="F:ATP binding"/>
    <property type="evidence" value="ECO:0007669"/>
    <property type="project" value="UniProtKB-UniRule"/>
</dbReference>
<gene>
    <name evidence="8 9" type="primary">bioD</name>
    <name evidence="9" type="ORF">EOE65_12080</name>
</gene>
<dbReference type="GO" id="GO:0009102">
    <property type="term" value="P:biotin biosynthetic process"/>
    <property type="evidence" value="ECO:0007669"/>
    <property type="project" value="UniProtKB-UniRule"/>
</dbReference>
<evidence type="ECO:0000256" key="3">
    <source>
        <dbReference type="ARBA" id="ARBA00022723"/>
    </source>
</evidence>
<evidence type="ECO:0000256" key="6">
    <source>
        <dbReference type="ARBA" id="ARBA00022840"/>
    </source>
</evidence>
<dbReference type="PANTHER" id="PTHR43210:SF5">
    <property type="entry name" value="DETHIOBIOTIN SYNTHETASE"/>
    <property type="match status" value="1"/>
</dbReference>
<dbReference type="Pfam" id="PF13500">
    <property type="entry name" value="AAA_26"/>
    <property type="match status" value="1"/>
</dbReference>
<comment type="caution">
    <text evidence="9">The sequence shown here is derived from an EMBL/GenBank/DDBJ whole genome shotgun (WGS) entry which is preliminary data.</text>
</comment>
<comment type="cofactor">
    <cofactor evidence="8">
        <name>Mg(2+)</name>
        <dbReference type="ChEBI" id="CHEBI:18420"/>
    </cofactor>
</comment>
<comment type="subcellular location">
    <subcellularLocation>
        <location evidence="8">Cytoplasm</location>
    </subcellularLocation>
</comment>
<evidence type="ECO:0000256" key="2">
    <source>
        <dbReference type="ARBA" id="ARBA00022598"/>
    </source>
</evidence>
<dbReference type="Proteomes" id="UP000282818">
    <property type="component" value="Unassembled WGS sequence"/>
</dbReference>
<feature type="binding site" evidence="8">
    <location>
        <position position="18"/>
    </location>
    <ligand>
        <name>Mg(2+)</name>
        <dbReference type="ChEBI" id="CHEBI:18420"/>
    </ligand>
</feature>
<comment type="subunit">
    <text evidence="8">Homodimer.</text>
</comment>
<dbReference type="CDD" id="cd03109">
    <property type="entry name" value="DTBS"/>
    <property type="match status" value="1"/>
</dbReference>
<dbReference type="GO" id="GO:0000287">
    <property type="term" value="F:magnesium ion binding"/>
    <property type="evidence" value="ECO:0007669"/>
    <property type="project" value="UniProtKB-UniRule"/>
</dbReference>
<dbReference type="GO" id="GO:0005829">
    <property type="term" value="C:cytosol"/>
    <property type="evidence" value="ECO:0007669"/>
    <property type="project" value="TreeGrafter"/>
</dbReference>
<comment type="catalytic activity">
    <reaction evidence="8">
        <text>(7R,8S)-7,8-diammoniononanoate + CO2 + ATP = (4R,5S)-dethiobiotin + ADP + phosphate + 3 H(+)</text>
        <dbReference type="Rhea" id="RHEA:15805"/>
        <dbReference type="ChEBI" id="CHEBI:15378"/>
        <dbReference type="ChEBI" id="CHEBI:16526"/>
        <dbReference type="ChEBI" id="CHEBI:30616"/>
        <dbReference type="ChEBI" id="CHEBI:43474"/>
        <dbReference type="ChEBI" id="CHEBI:149469"/>
        <dbReference type="ChEBI" id="CHEBI:149473"/>
        <dbReference type="ChEBI" id="CHEBI:456216"/>
        <dbReference type="EC" id="6.3.3.3"/>
    </reaction>
</comment>
<dbReference type="SUPFAM" id="SSF52540">
    <property type="entry name" value="P-loop containing nucleoside triphosphate hydrolases"/>
    <property type="match status" value="1"/>
</dbReference>
<dbReference type="EMBL" id="SACQ01000005">
    <property type="protein sequence ID" value="RVU30374.1"/>
    <property type="molecule type" value="Genomic_DNA"/>
</dbReference>
<evidence type="ECO:0000256" key="4">
    <source>
        <dbReference type="ARBA" id="ARBA00022741"/>
    </source>
</evidence>
<proteinExistence type="inferred from homology"/>
<evidence type="ECO:0000256" key="5">
    <source>
        <dbReference type="ARBA" id="ARBA00022756"/>
    </source>
</evidence>
<accession>A0A437Q766</accession>
<feature type="binding site" evidence="8">
    <location>
        <begin position="118"/>
        <end position="121"/>
    </location>
    <ligand>
        <name>ATP</name>
        <dbReference type="ChEBI" id="CHEBI:30616"/>
    </ligand>
</feature>
<comment type="similarity">
    <text evidence="8">Belongs to the dethiobiotin synthetase family.</text>
</comment>
<keyword evidence="4 8" id="KW-0547">Nucleotide-binding</keyword>
<dbReference type="AlphaFoldDB" id="A0A437Q766"/>
<feature type="binding site" evidence="8">
    <location>
        <begin position="207"/>
        <end position="209"/>
    </location>
    <ligand>
        <name>ATP</name>
        <dbReference type="ChEBI" id="CHEBI:30616"/>
    </ligand>
</feature>
<dbReference type="RefSeq" id="WP_127694570.1">
    <property type="nucleotide sequence ID" value="NZ_SACQ01000005.1"/>
</dbReference>
<organism evidence="9 10">
    <name type="scientific">Neptunomonas marina</name>
    <dbReference type="NCBI Taxonomy" id="1815562"/>
    <lineage>
        <taxon>Bacteria</taxon>
        <taxon>Pseudomonadati</taxon>
        <taxon>Pseudomonadota</taxon>
        <taxon>Gammaproteobacteria</taxon>
        <taxon>Oceanospirillales</taxon>
        <taxon>Oceanospirillaceae</taxon>
        <taxon>Neptunomonas</taxon>
    </lineage>
</organism>
<sequence>MAKQRFFVAGTDTDVGKTRVSAALLALAKQQGLRSLGLKPVAAGCHIEEGELRNEDALTLMEHSSVSISYAEVNPIAFEPPIAPHIAAAQQERQLSADRIVAFSRGAMMNPADFVIVEGAGGWRVPLNHRETLAEVPKQLSLPVILVVGMKLGCLSHALLTVEAIQRDGLALAGWVANSIDPDMSCPDENLATLQRMIPAPCLGVVPWLEALTIEQVAEHLSLAPLINDH</sequence>
<dbReference type="HAMAP" id="MF_00336">
    <property type="entry name" value="BioD"/>
    <property type="match status" value="1"/>
</dbReference>
<dbReference type="GO" id="GO:0004141">
    <property type="term" value="F:dethiobiotin synthase activity"/>
    <property type="evidence" value="ECO:0007669"/>
    <property type="project" value="UniProtKB-UniRule"/>
</dbReference>
<comment type="caution">
    <text evidence="8">Lacks conserved residue(s) required for the propagation of feature annotation.</text>
</comment>
<name>A0A437Q766_9GAMM</name>
<dbReference type="PIRSF" id="PIRSF006755">
    <property type="entry name" value="DTB_synth"/>
    <property type="match status" value="1"/>
</dbReference>
<dbReference type="InterPro" id="IPR027417">
    <property type="entry name" value="P-loop_NTPase"/>
</dbReference>
<reference evidence="9 10" key="1">
    <citation type="submission" date="2019-01" db="EMBL/GenBank/DDBJ databases">
        <authorList>
            <person name="Chen W.-M."/>
        </authorList>
    </citation>
    <scope>NUCLEOTIDE SEQUENCE [LARGE SCALE GENOMIC DNA]</scope>
    <source>
        <strain evidence="9 10">HPM-16</strain>
    </source>
</reference>
<keyword evidence="1 8" id="KW-0963">Cytoplasm</keyword>
<evidence type="ECO:0000256" key="1">
    <source>
        <dbReference type="ARBA" id="ARBA00022490"/>
    </source>
</evidence>
<feature type="binding site" evidence="8">
    <location>
        <begin position="178"/>
        <end position="179"/>
    </location>
    <ligand>
        <name>ATP</name>
        <dbReference type="ChEBI" id="CHEBI:30616"/>
    </ligand>
</feature>
<dbReference type="PANTHER" id="PTHR43210">
    <property type="entry name" value="DETHIOBIOTIN SYNTHETASE"/>
    <property type="match status" value="1"/>
</dbReference>
<evidence type="ECO:0000313" key="10">
    <source>
        <dbReference type="Proteomes" id="UP000282818"/>
    </source>
</evidence>
<evidence type="ECO:0000256" key="8">
    <source>
        <dbReference type="HAMAP-Rule" id="MF_00336"/>
    </source>
</evidence>
<evidence type="ECO:0000313" key="9">
    <source>
        <dbReference type="EMBL" id="RVU30374.1"/>
    </source>
</evidence>
<keyword evidence="10" id="KW-1185">Reference proteome</keyword>
<keyword evidence="2 8" id="KW-0436">Ligase</keyword>
<dbReference type="InterPro" id="IPR004472">
    <property type="entry name" value="DTB_synth_BioD"/>
</dbReference>